<gene>
    <name evidence="5" type="ORF">JQS43_24770</name>
</gene>
<keyword evidence="6" id="KW-1185">Reference proteome</keyword>
<dbReference type="PIRSF" id="PIRSF018063">
    <property type="entry name" value="Ferrtn_UCP018063"/>
    <property type="match status" value="1"/>
</dbReference>
<name>A0A895YA65_9ACTN</name>
<evidence type="ECO:0000313" key="5">
    <source>
        <dbReference type="EMBL" id="QSB14637.1"/>
    </source>
</evidence>
<sequence length="162" mass="18053">MGTVGREIIGPEADKIIDLLNQGIAAEVNDAYRYLLLSRYAAGIYSRPVAELFERTSQHEWGHVALLMDRVTQLGGDPMLAPAEAGERSYVAYQPPPKDPADVRGMVRDSLAGERAAIRFYRNLYDVAREVDPVTAQIARDALADEIDDEDELERLLAGWHE</sequence>
<evidence type="ECO:0000259" key="4">
    <source>
        <dbReference type="PROSITE" id="PS50905"/>
    </source>
</evidence>
<dbReference type="PANTHER" id="PTHR30295">
    <property type="entry name" value="BACTERIOFERRITIN"/>
    <property type="match status" value="1"/>
</dbReference>
<dbReference type="GO" id="GO:0008199">
    <property type="term" value="F:ferric iron binding"/>
    <property type="evidence" value="ECO:0007669"/>
    <property type="project" value="InterPro"/>
</dbReference>
<feature type="domain" description="Ferritin-like diiron" evidence="4">
    <location>
        <begin position="10"/>
        <end position="162"/>
    </location>
</feature>
<dbReference type="PROSITE" id="PS50905">
    <property type="entry name" value="FERRITIN_LIKE"/>
    <property type="match status" value="1"/>
</dbReference>
<dbReference type="InterPro" id="IPR009078">
    <property type="entry name" value="Ferritin-like_SF"/>
</dbReference>
<evidence type="ECO:0000313" key="6">
    <source>
        <dbReference type="Proteomes" id="UP000662857"/>
    </source>
</evidence>
<evidence type="ECO:0000256" key="3">
    <source>
        <dbReference type="ARBA" id="ARBA00023004"/>
    </source>
</evidence>
<dbReference type="PANTHER" id="PTHR30295:SF1">
    <property type="entry name" value="DNA PROTECTION DURING STARVATION PROTEIN"/>
    <property type="match status" value="1"/>
</dbReference>
<protein>
    <recommendedName>
        <fullName evidence="4">Ferritin-like diiron domain-containing protein</fullName>
    </recommendedName>
</protein>
<evidence type="ECO:0000256" key="1">
    <source>
        <dbReference type="ARBA" id="ARBA00001970"/>
    </source>
</evidence>
<dbReference type="Gene3D" id="1.20.1260.10">
    <property type="match status" value="1"/>
</dbReference>
<dbReference type="InterPro" id="IPR008331">
    <property type="entry name" value="Ferritin_DPS_dom"/>
</dbReference>
<dbReference type="SUPFAM" id="SSF47240">
    <property type="entry name" value="Ferritin-like"/>
    <property type="match status" value="1"/>
</dbReference>
<dbReference type="RefSeq" id="WP_239676786.1">
    <property type="nucleotide sequence ID" value="NZ_CP070499.1"/>
</dbReference>
<dbReference type="InterPro" id="IPR009040">
    <property type="entry name" value="Ferritin-like_diiron"/>
</dbReference>
<dbReference type="Proteomes" id="UP000662857">
    <property type="component" value="Chromosome"/>
</dbReference>
<accession>A0A895YA65</accession>
<dbReference type="InterPro" id="IPR014490">
    <property type="entry name" value="Dps-like"/>
</dbReference>
<reference evidence="5" key="1">
    <citation type="submission" date="2021-02" db="EMBL/GenBank/DDBJ databases">
        <title>Natrosporangium hydrolyticum gen. nov., sp. nov, a haloalkaliphilic actinobacterium from a soda solonchak soil.</title>
        <authorList>
            <person name="Sorokin D.Y."/>
            <person name="Khijniak T.V."/>
            <person name="Zakharycheva A.P."/>
            <person name="Boueva O.V."/>
            <person name="Ariskina E.V."/>
            <person name="Hahnke R.L."/>
            <person name="Bunk B."/>
            <person name="Sproer C."/>
            <person name="Schumann P."/>
            <person name="Evtushenko L.I."/>
            <person name="Kublanov I.V."/>
        </authorList>
    </citation>
    <scope>NUCLEOTIDE SEQUENCE</scope>
    <source>
        <strain evidence="5">DSM 106523</strain>
    </source>
</reference>
<evidence type="ECO:0000256" key="2">
    <source>
        <dbReference type="ARBA" id="ARBA00022434"/>
    </source>
</evidence>
<comment type="cofactor">
    <cofactor evidence="1">
        <name>heme b</name>
        <dbReference type="ChEBI" id="CHEBI:60344"/>
    </cofactor>
</comment>
<dbReference type="GO" id="GO:0020037">
    <property type="term" value="F:heme binding"/>
    <property type="evidence" value="ECO:0007669"/>
    <property type="project" value="TreeGrafter"/>
</dbReference>
<proteinExistence type="predicted"/>
<dbReference type="EMBL" id="CP070499">
    <property type="protein sequence ID" value="QSB14637.1"/>
    <property type="molecule type" value="Genomic_DNA"/>
</dbReference>
<dbReference type="GO" id="GO:0006879">
    <property type="term" value="P:intracellular iron ion homeostasis"/>
    <property type="evidence" value="ECO:0007669"/>
    <property type="project" value="UniProtKB-KW"/>
</dbReference>
<dbReference type="GO" id="GO:0004322">
    <property type="term" value="F:ferroxidase activity"/>
    <property type="evidence" value="ECO:0007669"/>
    <property type="project" value="TreeGrafter"/>
</dbReference>
<keyword evidence="3" id="KW-0408">Iron</keyword>
<dbReference type="AlphaFoldDB" id="A0A895YA65"/>
<keyword evidence="2" id="KW-0409">Iron storage</keyword>
<organism evidence="5 6">
    <name type="scientific">Natronosporangium hydrolyticum</name>
    <dbReference type="NCBI Taxonomy" id="2811111"/>
    <lineage>
        <taxon>Bacteria</taxon>
        <taxon>Bacillati</taxon>
        <taxon>Actinomycetota</taxon>
        <taxon>Actinomycetes</taxon>
        <taxon>Micromonosporales</taxon>
        <taxon>Micromonosporaceae</taxon>
        <taxon>Natronosporangium</taxon>
    </lineage>
</organism>
<dbReference type="Pfam" id="PF00210">
    <property type="entry name" value="Ferritin"/>
    <property type="match status" value="1"/>
</dbReference>
<dbReference type="KEGG" id="nhy:JQS43_24770"/>
<dbReference type="InterPro" id="IPR012347">
    <property type="entry name" value="Ferritin-like"/>
</dbReference>
<dbReference type="GO" id="GO:0005829">
    <property type="term" value="C:cytosol"/>
    <property type="evidence" value="ECO:0007669"/>
    <property type="project" value="TreeGrafter"/>
</dbReference>